<evidence type="ECO:0000313" key="10">
    <source>
        <dbReference type="RefSeq" id="XP_017878392.1"/>
    </source>
</evidence>
<dbReference type="GeneID" id="108623989"/>
<keyword evidence="9" id="KW-1185">Reference proteome</keyword>
<keyword evidence="5" id="KW-0285">Flavoprotein</keyword>
<dbReference type="InterPro" id="IPR050281">
    <property type="entry name" value="Flavin_monoamine_oxidase"/>
</dbReference>
<dbReference type="SUPFAM" id="SSF51905">
    <property type="entry name" value="FAD/NAD(P)-binding domain"/>
    <property type="match status" value="1"/>
</dbReference>
<keyword evidence="4" id="KW-0963">Cytoplasm</keyword>
<dbReference type="InterPro" id="IPR002937">
    <property type="entry name" value="Amino_oxidase"/>
</dbReference>
<dbReference type="GO" id="GO:0046592">
    <property type="term" value="F:polyamine oxidase activity"/>
    <property type="evidence" value="ECO:0007669"/>
    <property type="project" value="TreeGrafter"/>
</dbReference>
<comment type="cofactor">
    <cofactor evidence="1">
        <name>FAD</name>
        <dbReference type="ChEBI" id="CHEBI:57692"/>
    </cofactor>
</comment>
<protein>
    <submittedName>
        <fullName evidence="10">Peroxisomal N(1)-acetyl-spermine/spermidine oxidase</fullName>
    </submittedName>
</protein>
<dbReference type="PANTHER" id="PTHR10742:SF405">
    <property type="entry name" value="PEROXISOMAL N(1)-ACETYL-SPERMINE_SPERMIDINE OXIDASE"/>
    <property type="match status" value="1"/>
</dbReference>
<dbReference type="SUPFAM" id="SSF54373">
    <property type="entry name" value="FAD-linked reductases, C-terminal domain"/>
    <property type="match status" value="1"/>
</dbReference>
<dbReference type="AlphaFoldDB" id="A0AAJ7N5V2"/>
<sequence length="519" mass="57550">MIMAESTKKTEDDKVKCKILIVGAGMAGLSAANHLLKNYENDFLIVEARGRIGGRIVATKIGNEKVELGANWIHGVLGNPMFELAMAHGLIDIVHVPRPHKVVAAMEDGIQVPFPVLQEIYEAYVCFLRRCEEYFLSSYSPPDGINSVGEHVALEAEIYLSTLPVEERKVRQLLFDCLLKRETCITGCDSMQDVDLLEMGSYAELQGGNISLPDGYSAILEPVAKHIPKTSILTKHVVTKIRWQRNKRADNDNSNNGSNANPSIEVKCESGKTILADHLICTLPLGVLKEKANDIFDPPLPNCKLEAINRLLFGTVDKIYLEYERPFLNPGVSEVMLLWDDRGLSEAEKQDIGKTWYRKIYSFTKISETLLLGWISGKAAEYMEKLSGAEIADVCTTILRKFLSDPYVPAPKNCLHTSWHSQPYTRGSYTAMAVGASQLDINCLAEPILREDDSSKIAIVFAGEHTHSSFYSTVHGAYLTGRTAAQALLESRKDEKNSFSLSCDDTSDLSSWIQGISLN</sequence>
<comment type="similarity">
    <text evidence="3">Belongs to the flavin monoamine oxidase family.</text>
</comment>
<dbReference type="Gene3D" id="3.50.50.60">
    <property type="entry name" value="FAD/NAD(P)-binding domain"/>
    <property type="match status" value="1"/>
</dbReference>
<dbReference type="Proteomes" id="UP000694925">
    <property type="component" value="Unplaced"/>
</dbReference>
<evidence type="ECO:0000256" key="4">
    <source>
        <dbReference type="ARBA" id="ARBA00022490"/>
    </source>
</evidence>
<evidence type="ECO:0000313" key="9">
    <source>
        <dbReference type="Proteomes" id="UP000694925"/>
    </source>
</evidence>
<evidence type="ECO:0000256" key="2">
    <source>
        <dbReference type="ARBA" id="ARBA00004496"/>
    </source>
</evidence>
<dbReference type="InterPro" id="IPR036188">
    <property type="entry name" value="FAD/NAD-bd_sf"/>
</dbReference>
<feature type="domain" description="Amine oxidase" evidence="8">
    <location>
        <begin position="26"/>
        <end position="489"/>
    </location>
</feature>
<organism evidence="9 10">
    <name type="scientific">Ceratina calcarata</name>
    <dbReference type="NCBI Taxonomy" id="156304"/>
    <lineage>
        <taxon>Eukaryota</taxon>
        <taxon>Metazoa</taxon>
        <taxon>Ecdysozoa</taxon>
        <taxon>Arthropoda</taxon>
        <taxon>Hexapoda</taxon>
        <taxon>Insecta</taxon>
        <taxon>Pterygota</taxon>
        <taxon>Neoptera</taxon>
        <taxon>Endopterygota</taxon>
        <taxon>Hymenoptera</taxon>
        <taxon>Apocrita</taxon>
        <taxon>Aculeata</taxon>
        <taxon>Apoidea</taxon>
        <taxon>Anthophila</taxon>
        <taxon>Apidae</taxon>
        <taxon>Ceratina</taxon>
        <taxon>Zadontomerus</taxon>
    </lineage>
</organism>
<evidence type="ECO:0000256" key="6">
    <source>
        <dbReference type="ARBA" id="ARBA00022827"/>
    </source>
</evidence>
<comment type="subcellular location">
    <subcellularLocation>
        <location evidence="2">Cytoplasm</location>
    </subcellularLocation>
</comment>
<reference evidence="10" key="1">
    <citation type="submission" date="2025-08" db="UniProtKB">
        <authorList>
            <consortium name="RefSeq"/>
        </authorList>
    </citation>
    <scope>IDENTIFICATION</scope>
    <source>
        <tissue evidence="10">Whole body</tissue>
    </source>
</reference>
<proteinExistence type="inferred from homology"/>
<name>A0AAJ7N5V2_9HYME</name>
<evidence type="ECO:0000256" key="3">
    <source>
        <dbReference type="ARBA" id="ARBA00005995"/>
    </source>
</evidence>
<dbReference type="KEGG" id="ccal:108623989"/>
<evidence type="ECO:0000256" key="5">
    <source>
        <dbReference type="ARBA" id="ARBA00022630"/>
    </source>
</evidence>
<dbReference type="Gene3D" id="3.90.660.10">
    <property type="match status" value="1"/>
</dbReference>
<keyword evidence="6" id="KW-0274">FAD</keyword>
<gene>
    <name evidence="10" type="primary">LOC108623989</name>
</gene>
<evidence type="ECO:0000256" key="7">
    <source>
        <dbReference type="ARBA" id="ARBA00023002"/>
    </source>
</evidence>
<dbReference type="GO" id="GO:0005737">
    <property type="term" value="C:cytoplasm"/>
    <property type="evidence" value="ECO:0007669"/>
    <property type="project" value="UniProtKB-SubCell"/>
</dbReference>
<evidence type="ECO:0000259" key="8">
    <source>
        <dbReference type="Pfam" id="PF01593"/>
    </source>
</evidence>
<dbReference type="RefSeq" id="XP_017878392.1">
    <property type="nucleotide sequence ID" value="XM_018022903.2"/>
</dbReference>
<dbReference type="Pfam" id="PF01593">
    <property type="entry name" value="Amino_oxidase"/>
    <property type="match status" value="1"/>
</dbReference>
<accession>A0AAJ7N5V2</accession>
<evidence type="ECO:0000256" key="1">
    <source>
        <dbReference type="ARBA" id="ARBA00001974"/>
    </source>
</evidence>
<dbReference type="PANTHER" id="PTHR10742">
    <property type="entry name" value="FLAVIN MONOAMINE OXIDASE"/>
    <property type="match status" value="1"/>
</dbReference>
<keyword evidence="7" id="KW-0560">Oxidoreductase</keyword>